<name>A0A1C7LR84_GRIFR</name>
<evidence type="ECO:0000313" key="9">
    <source>
        <dbReference type="Proteomes" id="UP000092993"/>
    </source>
</evidence>
<dbReference type="STRING" id="5627.A0A1C7LR84"/>
<feature type="compositionally biased region" description="Basic and acidic residues" evidence="5">
    <location>
        <begin position="748"/>
        <end position="757"/>
    </location>
</feature>
<dbReference type="SUPFAM" id="SSF50182">
    <property type="entry name" value="Sm-like ribonucleoproteins"/>
    <property type="match status" value="1"/>
</dbReference>
<dbReference type="InterPro" id="IPR002048">
    <property type="entry name" value="EF_hand_dom"/>
</dbReference>
<dbReference type="InterPro" id="IPR058650">
    <property type="entry name" value="Msy1/2-like"/>
</dbReference>
<dbReference type="GO" id="GO:0005509">
    <property type="term" value="F:calcium ion binding"/>
    <property type="evidence" value="ECO:0007669"/>
    <property type="project" value="InterPro"/>
</dbReference>
<dbReference type="EMBL" id="LUGG01000025">
    <property type="protein sequence ID" value="OBZ67098.1"/>
    <property type="molecule type" value="Genomic_DNA"/>
</dbReference>
<dbReference type="GO" id="GO:0016020">
    <property type="term" value="C:membrane"/>
    <property type="evidence" value="ECO:0007669"/>
    <property type="project" value="UniProtKB-SubCell"/>
</dbReference>
<dbReference type="InterPro" id="IPR006685">
    <property type="entry name" value="MscS_channel_2nd"/>
</dbReference>
<evidence type="ECO:0000313" key="8">
    <source>
        <dbReference type="EMBL" id="OBZ67098.1"/>
    </source>
</evidence>
<dbReference type="PANTHER" id="PTHR31323">
    <property type="entry name" value="MECHANOSENSITIVE ION CHANNEL PROTEIN MSY2"/>
    <property type="match status" value="1"/>
</dbReference>
<evidence type="ECO:0000256" key="5">
    <source>
        <dbReference type="SAM" id="MobiDB-lite"/>
    </source>
</evidence>
<feature type="transmembrane region" description="Helical" evidence="6">
    <location>
        <begin position="499"/>
        <end position="523"/>
    </location>
</feature>
<dbReference type="GO" id="GO:0006874">
    <property type="term" value="P:intracellular calcium ion homeostasis"/>
    <property type="evidence" value="ECO:0007669"/>
    <property type="project" value="TreeGrafter"/>
</dbReference>
<evidence type="ECO:0000256" key="6">
    <source>
        <dbReference type="SAM" id="Phobius"/>
    </source>
</evidence>
<dbReference type="InterPro" id="IPR010920">
    <property type="entry name" value="LSM_dom_sf"/>
</dbReference>
<evidence type="ECO:0000256" key="1">
    <source>
        <dbReference type="ARBA" id="ARBA00004370"/>
    </source>
</evidence>
<keyword evidence="3 6" id="KW-1133">Transmembrane helix</keyword>
<dbReference type="AlphaFoldDB" id="A0A1C7LR84"/>
<keyword evidence="2 6" id="KW-0812">Transmembrane</keyword>
<dbReference type="Pfam" id="PF25886">
    <property type="entry name" value="Msy1"/>
    <property type="match status" value="1"/>
</dbReference>
<dbReference type="Gene3D" id="2.30.30.60">
    <property type="match status" value="1"/>
</dbReference>
<gene>
    <name evidence="8" type="ORF">A0H81_12762</name>
</gene>
<feature type="transmembrane region" description="Helical" evidence="6">
    <location>
        <begin position="164"/>
        <end position="187"/>
    </location>
</feature>
<feature type="domain" description="EF-hand" evidence="7">
    <location>
        <begin position="412"/>
        <end position="447"/>
    </location>
</feature>
<dbReference type="PANTHER" id="PTHR31323:SF15">
    <property type="entry name" value="MECHANOSENSITIVE ION CHANNEL PROTEIN MSY1"/>
    <property type="match status" value="1"/>
</dbReference>
<feature type="compositionally biased region" description="Pro residues" evidence="5">
    <location>
        <begin position="767"/>
        <end position="779"/>
    </location>
</feature>
<feature type="region of interest" description="Disordered" evidence="5">
    <location>
        <begin position="1"/>
        <end position="73"/>
    </location>
</feature>
<keyword evidence="4 6" id="KW-0472">Membrane</keyword>
<dbReference type="PROSITE" id="PS50222">
    <property type="entry name" value="EF_HAND_2"/>
    <property type="match status" value="1"/>
</dbReference>
<comment type="subcellular location">
    <subcellularLocation>
        <location evidence="1">Membrane</location>
    </subcellularLocation>
</comment>
<feature type="transmembrane region" description="Helical" evidence="6">
    <location>
        <begin position="121"/>
        <end position="144"/>
    </location>
</feature>
<feature type="transmembrane region" description="Helical" evidence="6">
    <location>
        <begin position="212"/>
        <end position="233"/>
    </location>
</feature>
<comment type="caution">
    <text evidence="8">The sequence shown here is derived from an EMBL/GenBank/DDBJ whole genome shotgun (WGS) entry which is preliminary data.</text>
</comment>
<keyword evidence="9" id="KW-1185">Reference proteome</keyword>
<dbReference type="InterPro" id="IPR023408">
    <property type="entry name" value="MscS_beta-dom_sf"/>
</dbReference>
<dbReference type="Proteomes" id="UP000092993">
    <property type="component" value="Unassembled WGS sequence"/>
</dbReference>
<dbReference type="OMA" id="PQMSESF"/>
<feature type="region of interest" description="Disordered" evidence="5">
    <location>
        <begin position="748"/>
        <end position="784"/>
    </location>
</feature>
<evidence type="ECO:0000256" key="4">
    <source>
        <dbReference type="ARBA" id="ARBA00023136"/>
    </source>
</evidence>
<feature type="transmembrane region" description="Helical" evidence="6">
    <location>
        <begin position="245"/>
        <end position="268"/>
    </location>
</feature>
<evidence type="ECO:0000256" key="2">
    <source>
        <dbReference type="ARBA" id="ARBA00022692"/>
    </source>
</evidence>
<proteinExistence type="predicted"/>
<accession>A0A1C7LR84</accession>
<evidence type="ECO:0000256" key="3">
    <source>
        <dbReference type="ARBA" id="ARBA00022989"/>
    </source>
</evidence>
<dbReference type="GO" id="GO:0005262">
    <property type="term" value="F:calcium channel activity"/>
    <property type="evidence" value="ECO:0007669"/>
    <property type="project" value="TreeGrafter"/>
</dbReference>
<organism evidence="8 9">
    <name type="scientific">Grifola frondosa</name>
    <name type="common">Maitake</name>
    <name type="synonym">Polyporus frondosus</name>
    <dbReference type="NCBI Taxonomy" id="5627"/>
    <lineage>
        <taxon>Eukaryota</taxon>
        <taxon>Fungi</taxon>
        <taxon>Dikarya</taxon>
        <taxon>Basidiomycota</taxon>
        <taxon>Agaricomycotina</taxon>
        <taxon>Agaricomycetes</taxon>
        <taxon>Polyporales</taxon>
        <taxon>Grifolaceae</taxon>
        <taxon>Grifola</taxon>
    </lineage>
</organism>
<sequence>MSIPLQSNSPFREGASTPAYPPLPSQQTRPLLASHRASRRVHLAEDSMSQPLRQYPKMPEPAESTEFRPRGSRGGGWDMLAGLKKFEHSYEQFDSRNASNVHLVYAEGDLPSNRFSRFYNYLLNVSIVTRWTLFIVPVLGLLWIPGILQFTKFPNAQVYGVKLMWWSIWLSVAWGGWWGSLAVSMVLPRVARHTIGVVAVGSRRYIDWLDALYRYVALFSWALTCWVSFNALINGRQESDASSESVHIIDTIAKLLFALFLCAALLLFEKFAIQWIAGKFHERSYAERIAAQKFAVRVLMTLYQHSSDIPGRSDTLRDGPADKRVSLNPKKFFKKALKGVRYAATTTTTVLGNVASEIAGSSVLQPNSPQAMVQTALGSTNKSRLLARRLFYSFVRPGADYLIVEDIARFFPTPDDADAAFAIFDKDVNGDVSRDEIEMACMECHREQLSIEHSMRDLDSAVGRLDNILMSVYVIVAIMIIAVALEAEFLTLITGAGTLILGLSWLIGSSLAEVLTSIIFLFVKHPYDVGDRVTVGTETYIVKEIRLLSTIFLDSNSCLVQAPNTVLNEKFIQNIRRSPQMSEPFEFDVAYATNFEQIERLRELMIAFLQLERRDYQPVFDVFVVDMPGQEKMTLRSDIKYKNNWQQGALKAQRRNKWICALKSSLEKVQIYGPSGNPHAKPPPSRYTLVPWDDVVKQEQETEQPQRQQSAGGLQELRIPNANWALTDSNAVLLDSSQDVFDESDELHMAAPRRDTIPSDTARPRSGPVPMPPPMPGPPGLSQYTEEMEMKTPRAVTFDGNYGP</sequence>
<reference evidence="8 9" key="1">
    <citation type="submission" date="2016-03" db="EMBL/GenBank/DDBJ databases">
        <title>Whole genome sequencing of Grifola frondosa 9006-11.</title>
        <authorList>
            <person name="Min B."/>
            <person name="Park H."/>
            <person name="Kim J.-G."/>
            <person name="Cho H."/>
            <person name="Oh Y.-L."/>
            <person name="Kong W.-S."/>
            <person name="Choi I.-G."/>
        </authorList>
    </citation>
    <scope>NUCLEOTIDE SEQUENCE [LARGE SCALE GENOMIC DNA]</scope>
    <source>
        <strain evidence="8 9">9006-11</strain>
    </source>
</reference>
<protein>
    <submittedName>
        <fullName evidence="8">Putative MscS family protein C2C4.17c</fullName>
    </submittedName>
</protein>
<feature type="compositionally biased region" description="Polar residues" evidence="5">
    <location>
        <begin position="1"/>
        <end position="10"/>
    </location>
</feature>
<feature type="transmembrane region" description="Helical" evidence="6">
    <location>
        <begin position="472"/>
        <end position="493"/>
    </location>
</feature>
<dbReference type="Pfam" id="PF00924">
    <property type="entry name" value="MS_channel_2nd"/>
    <property type="match status" value="1"/>
</dbReference>
<evidence type="ECO:0000259" key="7">
    <source>
        <dbReference type="PROSITE" id="PS50222"/>
    </source>
</evidence>
<dbReference type="OrthoDB" id="544685at2759"/>